<dbReference type="Pfam" id="PF14912">
    <property type="entry name" value="THEG"/>
    <property type="match status" value="2"/>
</dbReference>
<keyword evidence="1" id="KW-0677">Repeat</keyword>
<sequence length="251" mass="29465">MHFSKRFKRAWKQSNQRMHDMLLARPRTRYLRRWPDPAFERTLPAEVPVAAMRATPTARTLQLARPKMTFPTIPPKELPTVVEPWVLKYEPTQRILELARPARKGKRGKEPRGRSPKSKKKQYSKERLLTLAKKKPSHWTVAGMPPAKKKPPKPLKDLMPRIKILSELPKRYQSPDLPKIPVVQKLRLDPKSFEPSERTKTLAQPREYNEFKLDEDYDPYAMNPAALTYVATENIKKLAEPRHKEEKRIKK</sequence>
<dbReference type="InterPro" id="IPR042401">
    <property type="entry name" value="SPMAP2-like"/>
</dbReference>
<dbReference type="PANTHER" id="PTHR15901">
    <property type="entry name" value="TESTICULAR HAPLOID EXPRESSED GENE PROTEIN"/>
    <property type="match status" value="1"/>
</dbReference>
<reference evidence="3" key="1">
    <citation type="submission" date="2015-11" db="EMBL/GenBank/DDBJ databases">
        <title>De novo transcriptome assembly of four potential Pierce s Disease insect vectors from Arizona vineyards.</title>
        <authorList>
            <person name="Tassone E.E."/>
        </authorList>
    </citation>
    <scope>NUCLEOTIDE SEQUENCE</scope>
</reference>
<dbReference type="SMART" id="SM00705">
    <property type="entry name" value="THEG"/>
    <property type="match status" value="4"/>
</dbReference>
<organism evidence="3">
    <name type="scientific">Graphocephala atropunctata</name>
    <dbReference type="NCBI Taxonomy" id="36148"/>
    <lineage>
        <taxon>Eukaryota</taxon>
        <taxon>Metazoa</taxon>
        <taxon>Ecdysozoa</taxon>
        <taxon>Arthropoda</taxon>
        <taxon>Hexapoda</taxon>
        <taxon>Insecta</taxon>
        <taxon>Pterygota</taxon>
        <taxon>Neoptera</taxon>
        <taxon>Paraneoptera</taxon>
        <taxon>Hemiptera</taxon>
        <taxon>Auchenorrhyncha</taxon>
        <taxon>Membracoidea</taxon>
        <taxon>Cicadellidae</taxon>
        <taxon>Cicadellinae</taxon>
        <taxon>Cicadellini</taxon>
        <taxon>Graphocephala</taxon>
    </lineage>
</organism>
<gene>
    <name evidence="3" type="ORF">g.9766</name>
</gene>
<accession>A0A1B6LKR2</accession>
<evidence type="ECO:0000313" key="3">
    <source>
        <dbReference type="EMBL" id="JAT24219.1"/>
    </source>
</evidence>
<evidence type="ECO:0000256" key="1">
    <source>
        <dbReference type="ARBA" id="ARBA00022737"/>
    </source>
</evidence>
<feature type="region of interest" description="Disordered" evidence="2">
    <location>
        <begin position="97"/>
        <end position="156"/>
    </location>
</feature>
<name>A0A1B6LKR2_9HEMI</name>
<dbReference type="InterPro" id="IPR006623">
    <property type="entry name" value="THEG"/>
</dbReference>
<evidence type="ECO:0008006" key="4">
    <source>
        <dbReference type="Google" id="ProtNLM"/>
    </source>
</evidence>
<dbReference type="AlphaFoldDB" id="A0A1B6LKR2"/>
<dbReference type="PANTHER" id="PTHR15901:SF16">
    <property type="entry name" value="TESTICULAR HAPLOID EXPRESSED GENE PROTEIN"/>
    <property type="match status" value="1"/>
</dbReference>
<proteinExistence type="predicted"/>
<evidence type="ECO:0000256" key="2">
    <source>
        <dbReference type="SAM" id="MobiDB-lite"/>
    </source>
</evidence>
<dbReference type="EMBL" id="GEBQ01015758">
    <property type="protein sequence ID" value="JAT24219.1"/>
    <property type="molecule type" value="Transcribed_RNA"/>
</dbReference>
<protein>
    <recommendedName>
        <fullName evidence="4">Testicular haploid expressed gene protein-like</fullName>
    </recommendedName>
</protein>